<accession>A0A8S5VDH5</accession>
<organism evidence="1">
    <name type="scientific">Siphoviridae sp. ctGa111</name>
    <dbReference type="NCBI Taxonomy" id="2825413"/>
    <lineage>
        <taxon>Viruses</taxon>
        <taxon>Duplodnaviria</taxon>
        <taxon>Heunggongvirae</taxon>
        <taxon>Uroviricota</taxon>
        <taxon>Caudoviricetes</taxon>
    </lineage>
</organism>
<protein>
    <submittedName>
        <fullName evidence="1">Uncharacterized protein</fullName>
    </submittedName>
</protein>
<proteinExistence type="predicted"/>
<reference evidence="1" key="1">
    <citation type="journal article" date="2021" name="Proc. Natl. Acad. Sci. U.S.A.">
        <title>A Catalog of Tens of Thousands of Viruses from Human Metagenomes Reveals Hidden Associations with Chronic Diseases.</title>
        <authorList>
            <person name="Tisza M.J."/>
            <person name="Buck C.B."/>
        </authorList>
    </citation>
    <scope>NUCLEOTIDE SEQUENCE</scope>
    <source>
        <strain evidence="1">CtGa111</strain>
    </source>
</reference>
<sequence>MFIVVLPDEAASGPCLWQENVIDGQLRSQATYRRHR</sequence>
<dbReference type="EMBL" id="BK016245">
    <property type="protein sequence ID" value="DAG04773.1"/>
    <property type="molecule type" value="Genomic_DNA"/>
</dbReference>
<name>A0A8S5VDH5_9CAUD</name>
<evidence type="ECO:0000313" key="1">
    <source>
        <dbReference type="EMBL" id="DAG04773.1"/>
    </source>
</evidence>